<sequence>MYILVVEDDPHIQALVVSTLQADGHSVRATANGNEALTWIDTMTFEAAVLDVLLPGQTGLVLCERLRQNGDIPILMLTALGELTDKRDGFAAGADDYITKPFDPEELVFRLHAVARRYQKAAQPVLHLGDVTIDKRSQLVTIQSTEWTLPRREFELLHQLASFPGRVFSREELIEHVWGLDFMGDDRTIDVHIKRLRGRLKETNQVKIETVRGLGYRLEVES</sequence>
<evidence type="ECO:0000256" key="2">
    <source>
        <dbReference type="ARBA" id="ARBA00022490"/>
    </source>
</evidence>
<reference evidence="16 18" key="1">
    <citation type="journal article" date="2015" name="Int. J. Syst. Evol. Microbiol.">
        <title>Exiguobacterium enclense sp. nov., isolated from sediment.</title>
        <authorList>
            <person name="Dastager S.G."/>
            <person name="Mawlankar R."/>
            <person name="Sonalkar V.V."/>
            <person name="Thorat M.N."/>
            <person name="Mual P."/>
            <person name="Verma A."/>
            <person name="Krishnamurthi S."/>
            <person name="Tang S.K."/>
            <person name="Li W.J."/>
        </authorList>
    </citation>
    <scope>NUCLEOTIDE SEQUENCE [LARGE SCALE GENOMIC DNA]</scope>
    <source>
        <strain evidence="16 18">NIO-1109</strain>
    </source>
</reference>
<dbReference type="CDD" id="cd00383">
    <property type="entry name" value="trans_reg_C"/>
    <property type="match status" value="1"/>
</dbReference>
<dbReference type="PANTHER" id="PTHR48111">
    <property type="entry name" value="REGULATOR OF RPOS"/>
    <property type="match status" value="1"/>
</dbReference>
<evidence type="ECO:0000313" key="18">
    <source>
        <dbReference type="Proteomes" id="UP000053797"/>
    </source>
</evidence>
<accession>A0A0V8GHZ6</accession>
<dbReference type="GO" id="GO:0000156">
    <property type="term" value="F:phosphorelay response regulator activity"/>
    <property type="evidence" value="ECO:0007669"/>
    <property type="project" value="TreeGrafter"/>
</dbReference>
<dbReference type="GO" id="GO:0006355">
    <property type="term" value="P:regulation of DNA-templated transcription"/>
    <property type="evidence" value="ECO:0007669"/>
    <property type="project" value="InterPro"/>
</dbReference>
<dbReference type="Gene3D" id="1.10.10.10">
    <property type="entry name" value="Winged helix-like DNA-binding domain superfamily/Winged helix DNA-binding domain"/>
    <property type="match status" value="1"/>
</dbReference>
<evidence type="ECO:0000256" key="13">
    <source>
        <dbReference type="PROSITE-ProRule" id="PRU01091"/>
    </source>
</evidence>
<evidence type="ECO:0000256" key="3">
    <source>
        <dbReference type="ARBA" id="ARBA00022553"/>
    </source>
</evidence>
<name>A0A0V8GHZ6_9BACL</name>
<feature type="domain" description="Response regulatory" evidence="14">
    <location>
        <begin position="2"/>
        <end position="115"/>
    </location>
</feature>
<evidence type="ECO:0000256" key="9">
    <source>
        <dbReference type="ARBA" id="ARBA00023163"/>
    </source>
</evidence>
<dbReference type="PROSITE" id="PS50110">
    <property type="entry name" value="RESPONSE_REGULATORY"/>
    <property type="match status" value="1"/>
</dbReference>
<dbReference type="EMBL" id="LDQV01000008">
    <property type="protein sequence ID" value="KTR28224.1"/>
    <property type="molecule type" value="Genomic_DNA"/>
</dbReference>
<keyword evidence="4" id="KW-0902">Two-component regulatory system</keyword>
<keyword evidence="3 12" id="KW-0597">Phosphoprotein</keyword>
<protein>
    <recommendedName>
        <fullName evidence="11">Heme response regulator HssR</fullName>
    </recommendedName>
</protein>
<evidence type="ECO:0000256" key="4">
    <source>
        <dbReference type="ARBA" id="ARBA00023012"/>
    </source>
</evidence>
<evidence type="ECO:0000313" key="16">
    <source>
        <dbReference type="EMBL" id="KSU49883.1"/>
    </source>
</evidence>
<proteinExistence type="predicted"/>
<dbReference type="GO" id="GO:0005829">
    <property type="term" value="C:cytosol"/>
    <property type="evidence" value="ECO:0007669"/>
    <property type="project" value="TreeGrafter"/>
</dbReference>
<feature type="domain" description="OmpR/PhoB-type" evidence="15">
    <location>
        <begin position="123"/>
        <end position="220"/>
    </location>
</feature>
<evidence type="ECO:0000259" key="14">
    <source>
        <dbReference type="PROSITE" id="PS50110"/>
    </source>
</evidence>
<keyword evidence="9" id="KW-0804">Transcription</keyword>
<dbReference type="PROSITE" id="PS51755">
    <property type="entry name" value="OMPR_PHOB"/>
    <property type="match status" value="1"/>
</dbReference>
<evidence type="ECO:0000256" key="8">
    <source>
        <dbReference type="ARBA" id="ARBA00023159"/>
    </source>
</evidence>
<evidence type="ECO:0000256" key="11">
    <source>
        <dbReference type="ARBA" id="ARBA00039976"/>
    </source>
</evidence>
<keyword evidence="6" id="KW-0843">Virulence</keyword>
<evidence type="ECO:0000256" key="6">
    <source>
        <dbReference type="ARBA" id="ARBA00023026"/>
    </source>
</evidence>
<keyword evidence="2" id="KW-0963">Cytoplasm</keyword>
<dbReference type="SMART" id="SM00862">
    <property type="entry name" value="Trans_reg_C"/>
    <property type="match status" value="1"/>
</dbReference>
<keyword evidence="8" id="KW-0010">Activator</keyword>
<organism evidence="16 18">
    <name type="scientific">Exiguobacterium indicum</name>
    <dbReference type="NCBI Taxonomy" id="296995"/>
    <lineage>
        <taxon>Bacteria</taxon>
        <taxon>Bacillati</taxon>
        <taxon>Bacillota</taxon>
        <taxon>Bacilli</taxon>
        <taxon>Bacillales</taxon>
        <taxon>Bacillales Family XII. Incertae Sedis</taxon>
        <taxon>Exiguobacterium</taxon>
    </lineage>
</organism>
<dbReference type="Proteomes" id="UP000053797">
    <property type="component" value="Unassembled WGS sequence"/>
</dbReference>
<evidence type="ECO:0000259" key="15">
    <source>
        <dbReference type="PROSITE" id="PS51755"/>
    </source>
</evidence>
<dbReference type="PANTHER" id="PTHR48111:SF49">
    <property type="entry name" value="HEME RESPONSE REGULATOR HSSR"/>
    <property type="match status" value="1"/>
</dbReference>
<keyword evidence="5" id="KW-0805">Transcription regulation</keyword>
<dbReference type="SUPFAM" id="SSF52172">
    <property type="entry name" value="CheY-like"/>
    <property type="match status" value="1"/>
</dbReference>
<evidence type="ECO:0000313" key="17">
    <source>
        <dbReference type="EMBL" id="KTR28224.1"/>
    </source>
</evidence>
<dbReference type="EMBL" id="LNQL01000001">
    <property type="protein sequence ID" value="KSU49883.1"/>
    <property type="molecule type" value="Genomic_DNA"/>
</dbReference>
<evidence type="ECO:0000256" key="1">
    <source>
        <dbReference type="ARBA" id="ARBA00004496"/>
    </source>
</evidence>
<comment type="subcellular location">
    <subcellularLocation>
        <location evidence="1">Cytoplasm</location>
    </subcellularLocation>
</comment>
<dbReference type="InterPro" id="IPR011006">
    <property type="entry name" value="CheY-like_superfamily"/>
</dbReference>
<evidence type="ECO:0000313" key="19">
    <source>
        <dbReference type="Proteomes" id="UP000072605"/>
    </source>
</evidence>
<evidence type="ECO:0000256" key="5">
    <source>
        <dbReference type="ARBA" id="ARBA00023015"/>
    </source>
</evidence>
<dbReference type="InterPro" id="IPR036388">
    <property type="entry name" value="WH-like_DNA-bd_sf"/>
</dbReference>
<dbReference type="InterPro" id="IPR039420">
    <property type="entry name" value="WalR-like"/>
</dbReference>
<dbReference type="Pfam" id="PF00486">
    <property type="entry name" value="Trans_reg_C"/>
    <property type="match status" value="1"/>
</dbReference>
<dbReference type="Pfam" id="PF00072">
    <property type="entry name" value="Response_reg"/>
    <property type="match status" value="1"/>
</dbReference>
<keyword evidence="7 13" id="KW-0238">DNA-binding</keyword>
<dbReference type="Gene3D" id="3.40.50.2300">
    <property type="match status" value="1"/>
</dbReference>
<dbReference type="GO" id="GO:0000976">
    <property type="term" value="F:transcription cis-regulatory region binding"/>
    <property type="evidence" value="ECO:0007669"/>
    <property type="project" value="TreeGrafter"/>
</dbReference>
<dbReference type="InterPro" id="IPR001789">
    <property type="entry name" value="Sig_transdc_resp-reg_receiver"/>
</dbReference>
<dbReference type="OrthoDB" id="9790442at2"/>
<evidence type="ECO:0000256" key="7">
    <source>
        <dbReference type="ARBA" id="ARBA00023125"/>
    </source>
</evidence>
<evidence type="ECO:0000256" key="10">
    <source>
        <dbReference type="ARBA" id="ARBA00037471"/>
    </source>
</evidence>
<reference evidence="17 19" key="2">
    <citation type="journal article" date="2016" name="Front. Microbiol.">
        <title>Genomic Resource of Rice Seed Associated Bacteria.</title>
        <authorList>
            <person name="Midha S."/>
            <person name="Bansal K."/>
            <person name="Sharma S."/>
            <person name="Kumar N."/>
            <person name="Patil P.P."/>
            <person name="Chaudhry V."/>
            <person name="Patil P.B."/>
        </authorList>
    </citation>
    <scope>NUCLEOTIDE SEQUENCE [LARGE SCALE GENOMIC DNA]</scope>
    <source>
        <strain evidence="17 19">RSA11</strain>
    </source>
</reference>
<feature type="modified residue" description="4-aspartylphosphate" evidence="12">
    <location>
        <position position="51"/>
    </location>
</feature>
<dbReference type="AlphaFoldDB" id="A0A0V8GHZ6"/>
<comment type="caution">
    <text evidence="16">The sequence shown here is derived from an EMBL/GenBank/DDBJ whole genome shotgun (WGS) entry which is preliminary data.</text>
</comment>
<evidence type="ECO:0000256" key="12">
    <source>
        <dbReference type="PROSITE-ProRule" id="PRU00169"/>
    </source>
</evidence>
<feature type="DNA-binding region" description="OmpR/PhoB-type" evidence="13">
    <location>
        <begin position="123"/>
        <end position="220"/>
    </location>
</feature>
<dbReference type="RefSeq" id="WP_058264527.1">
    <property type="nucleotide sequence ID" value="NZ_FMYN01000001.1"/>
</dbReference>
<dbReference type="CDD" id="cd17574">
    <property type="entry name" value="REC_OmpR"/>
    <property type="match status" value="1"/>
</dbReference>
<dbReference type="FunFam" id="1.10.10.10:FF:000018">
    <property type="entry name" value="DNA-binding response regulator ResD"/>
    <property type="match status" value="1"/>
</dbReference>
<dbReference type="SMART" id="SM00448">
    <property type="entry name" value="REC"/>
    <property type="match status" value="1"/>
</dbReference>
<gene>
    <name evidence="16" type="ORF">AS033_00515</name>
    <name evidence="17" type="ORF">RSA11_02055</name>
</gene>
<dbReference type="Gene3D" id="6.10.250.690">
    <property type="match status" value="1"/>
</dbReference>
<dbReference type="Proteomes" id="UP000072605">
    <property type="component" value="Unassembled WGS sequence"/>
</dbReference>
<dbReference type="InterPro" id="IPR001867">
    <property type="entry name" value="OmpR/PhoB-type_DNA-bd"/>
</dbReference>
<comment type="function">
    <text evidence="10">Member of the two-component regulatory system HssS/HssR involved in intracellular heme homeostasis and tempering of staphylococcal virulence. Phosphorylated HssR binds to a direct repeat sequence within hrtAB promoter and activates the expression of hrtAB, an efflux pump, in response to extracellular heme, hemin, hemoglobin or blood.</text>
</comment>
<dbReference type="GO" id="GO:0032993">
    <property type="term" value="C:protein-DNA complex"/>
    <property type="evidence" value="ECO:0007669"/>
    <property type="project" value="TreeGrafter"/>
</dbReference>